<protein>
    <submittedName>
        <fullName evidence="2">Uncharacterized protein</fullName>
    </submittedName>
</protein>
<feature type="region of interest" description="Disordered" evidence="1">
    <location>
        <begin position="15"/>
        <end position="42"/>
    </location>
</feature>
<dbReference type="EnsemblMetazoa" id="PPA12882.1">
    <property type="protein sequence ID" value="PPA12882.1"/>
    <property type="gene ID" value="WBGene00102436"/>
</dbReference>
<organism evidence="2 3">
    <name type="scientific">Pristionchus pacificus</name>
    <name type="common">Parasitic nematode worm</name>
    <dbReference type="NCBI Taxonomy" id="54126"/>
    <lineage>
        <taxon>Eukaryota</taxon>
        <taxon>Metazoa</taxon>
        <taxon>Ecdysozoa</taxon>
        <taxon>Nematoda</taxon>
        <taxon>Chromadorea</taxon>
        <taxon>Rhabditida</taxon>
        <taxon>Rhabditina</taxon>
        <taxon>Diplogasteromorpha</taxon>
        <taxon>Diplogasteroidea</taxon>
        <taxon>Neodiplogasteridae</taxon>
        <taxon>Pristionchus</taxon>
    </lineage>
</organism>
<name>A0A2A6BZ58_PRIPA</name>
<sequence>MASWFTYISDLVGGGANEESVMETEENEEGESRKEIRTEEDNAKNNKIYNVKEVDVYQSIPLDELTTEQRSLRQDNVSFGTENEHSKFEVDYDPQIIQMDSLPESLDISMSVNVTPTRRTKKSNETMREPLRQELVY</sequence>
<feature type="compositionally biased region" description="Polar residues" evidence="1">
    <location>
        <begin position="108"/>
        <end position="117"/>
    </location>
</feature>
<feature type="region of interest" description="Disordered" evidence="1">
    <location>
        <begin position="108"/>
        <end position="137"/>
    </location>
</feature>
<feature type="compositionally biased region" description="Acidic residues" evidence="1">
    <location>
        <begin position="20"/>
        <end position="29"/>
    </location>
</feature>
<feature type="compositionally biased region" description="Basic and acidic residues" evidence="1">
    <location>
        <begin position="122"/>
        <end position="137"/>
    </location>
</feature>
<evidence type="ECO:0000313" key="2">
    <source>
        <dbReference type="EnsemblMetazoa" id="PPA12882.1"/>
    </source>
</evidence>
<feature type="compositionally biased region" description="Basic and acidic residues" evidence="1">
    <location>
        <begin position="30"/>
        <end position="42"/>
    </location>
</feature>
<dbReference type="AlphaFoldDB" id="A0A2A6BZ58"/>
<accession>A0A2A6BZ58</accession>
<reference evidence="2" key="2">
    <citation type="submission" date="2022-06" db="UniProtKB">
        <authorList>
            <consortium name="EnsemblMetazoa"/>
        </authorList>
    </citation>
    <scope>IDENTIFICATION</scope>
    <source>
        <strain evidence="2">PS312</strain>
    </source>
</reference>
<gene>
    <name evidence="2" type="primary">WBGene00102436</name>
</gene>
<evidence type="ECO:0000313" key="3">
    <source>
        <dbReference type="Proteomes" id="UP000005239"/>
    </source>
</evidence>
<reference evidence="3" key="1">
    <citation type="journal article" date="2008" name="Nat. Genet.">
        <title>The Pristionchus pacificus genome provides a unique perspective on nematode lifestyle and parasitism.</title>
        <authorList>
            <person name="Dieterich C."/>
            <person name="Clifton S.W."/>
            <person name="Schuster L.N."/>
            <person name="Chinwalla A."/>
            <person name="Delehaunty K."/>
            <person name="Dinkelacker I."/>
            <person name="Fulton L."/>
            <person name="Fulton R."/>
            <person name="Godfrey J."/>
            <person name="Minx P."/>
            <person name="Mitreva M."/>
            <person name="Roeseler W."/>
            <person name="Tian H."/>
            <person name="Witte H."/>
            <person name="Yang S.P."/>
            <person name="Wilson R.K."/>
            <person name="Sommer R.J."/>
        </authorList>
    </citation>
    <scope>NUCLEOTIDE SEQUENCE [LARGE SCALE GENOMIC DNA]</scope>
    <source>
        <strain evidence="3">PS312</strain>
    </source>
</reference>
<accession>A0A8R1U8X8</accession>
<dbReference type="Proteomes" id="UP000005239">
    <property type="component" value="Unassembled WGS sequence"/>
</dbReference>
<keyword evidence="3" id="KW-1185">Reference proteome</keyword>
<evidence type="ECO:0000256" key="1">
    <source>
        <dbReference type="SAM" id="MobiDB-lite"/>
    </source>
</evidence>
<proteinExistence type="predicted"/>